<proteinExistence type="predicted"/>
<dbReference type="AlphaFoldDB" id="A0A2W4WI42"/>
<protein>
    <submittedName>
        <fullName evidence="1">Uncharacterized protein</fullName>
    </submittedName>
</protein>
<gene>
    <name evidence="1" type="ORF">DCF17_03120</name>
</gene>
<name>A0A2W4WI42_9CYAN</name>
<reference evidence="1 2" key="2">
    <citation type="submission" date="2018-06" db="EMBL/GenBank/DDBJ databases">
        <title>Metagenomic assembly of (sub)arctic Cyanobacteria and their associated microbiome from non-axenic cultures.</title>
        <authorList>
            <person name="Baurain D."/>
        </authorList>
    </citation>
    <scope>NUCLEOTIDE SEQUENCE [LARGE SCALE GENOMIC DNA]</scope>
    <source>
        <strain evidence="1">ULC041bin1</strain>
    </source>
</reference>
<comment type="caution">
    <text evidence="1">The sequence shown here is derived from an EMBL/GenBank/DDBJ whole genome shotgun (WGS) entry which is preliminary data.</text>
</comment>
<sequence>MGGDIKSQYSESDQHGSSQTVGRAVPLAFSAVNQLLEHKLPLIIDDFHYIDKSVQQSIVRSLKDPIFEGLSVILITVPHRAFDAIGVEKEMTGRVKQLQIPAWQITELEKIAELGFEALNVHCDSEIIKIMAEESFNSPHLMQDFCAALCKANGVREYQSSSIKLQKPGDWQIFFRNMANDTSKLAFERLAEGPRSRADRIRRTLVNGETCDIYGAVLFAIASTGPKSRLSYEDIRAGLRTVLSNEIPQAQEVTRILDQMSKIAREKIEGEPVVDWDNSSLYISDPFFAYYLRWGVILPEGE</sequence>
<dbReference type="EMBL" id="QBMN01000013">
    <property type="protein sequence ID" value="PZO44794.1"/>
    <property type="molecule type" value="Genomic_DNA"/>
</dbReference>
<dbReference type="SUPFAM" id="SSF52540">
    <property type="entry name" value="P-loop containing nucleoside triphosphate hydrolases"/>
    <property type="match status" value="1"/>
</dbReference>
<evidence type="ECO:0000313" key="1">
    <source>
        <dbReference type="EMBL" id="PZO44794.1"/>
    </source>
</evidence>
<dbReference type="Proteomes" id="UP000249081">
    <property type="component" value="Unassembled WGS sequence"/>
</dbReference>
<organism evidence="1 2">
    <name type="scientific">Shackletoniella antarctica</name>
    <dbReference type="NCBI Taxonomy" id="268115"/>
    <lineage>
        <taxon>Bacteria</taxon>
        <taxon>Bacillati</taxon>
        <taxon>Cyanobacteriota</taxon>
        <taxon>Cyanophyceae</taxon>
        <taxon>Oculatellales</taxon>
        <taxon>Oculatellaceae</taxon>
        <taxon>Shackletoniella</taxon>
    </lineage>
</organism>
<dbReference type="InterPro" id="IPR027417">
    <property type="entry name" value="P-loop_NTPase"/>
</dbReference>
<evidence type="ECO:0000313" key="2">
    <source>
        <dbReference type="Proteomes" id="UP000249081"/>
    </source>
</evidence>
<reference evidence="2" key="1">
    <citation type="submission" date="2018-04" db="EMBL/GenBank/DDBJ databases">
        <authorList>
            <person name="Cornet L."/>
        </authorList>
    </citation>
    <scope>NUCLEOTIDE SEQUENCE [LARGE SCALE GENOMIC DNA]</scope>
</reference>
<accession>A0A2W4WI42</accession>